<feature type="compositionally biased region" description="Basic and acidic residues" evidence="2">
    <location>
        <begin position="276"/>
        <end position="291"/>
    </location>
</feature>
<feature type="compositionally biased region" description="Basic and acidic residues" evidence="2">
    <location>
        <begin position="356"/>
        <end position="374"/>
    </location>
</feature>
<dbReference type="InParanoid" id="A0A7R8YTU9"/>
<evidence type="ECO:0000259" key="3">
    <source>
        <dbReference type="Pfam" id="PF08729"/>
    </source>
</evidence>
<feature type="region of interest" description="Disordered" evidence="2">
    <location>
        <begin position="628"/>
        <end position="789"/>
    </location>
</feature>
<feature type="domain" description="Ubinuclein middle" evidence="4">
    <location>
        <begin position="372"/>
        <end position="573"/>
    </location>
</feature>
<protein>
    <recommendedName>
        <fullName evidence="7">Yemanuclein</fullName>
    </recommendedName>
</protein>
<dbReference type="Proteomes" id="UP000594454">
    <property type="component" value="Chromosome 3"/>
</dbReference>
<feature type="region of interest" description="Disordered" evidence="2">
    <location>
        <begin position="200"/>
        <end position="374"/>
    </location>
</feature>
<feature type="compositionally biased region" description="Polar residues" evidence="2">
    <location>
        <begin position="637"/>
        <end position="660"/>
    </location>
</feature>
<reference evidence="5 6" key="1">
    <citation type="submission" date="2020-11" db="EMBL/GenBank/DDBJ databases">
        <authorList>
            <person name="Wallbank WR R."/>
            <person name="Pardo Diaz C."/>
            <person name="Kozak K."/>
            <person name="Martin S."/>
            <person name="Jiggins C."/>
            <person name="Moest M."/>
            <person name="Warren A I."/>
            <person name="Generalovic N T."/>
            <person name="Byers J.R.P. K."/>
            <person name="Montejo-Kovacevich G."/>
            <person name="Yen C E."/>
        </authorList>
    </citation>
    <scope>NUCLEOTIDE SEQUENCE [LARGE SCALE GENOMIC DNA]</scope>
</reference>
<evidence type="ECO:0000256" key="1">
    <source>
        <dbReference type="ARBA" id="ARBA00022553"/>
    </source>
</evidence>
<gene>
    <name evidence="5" type="ORF">HERILL_LOCUS7661</name>
</gene>
<feature type="domain" description="Hpc2-related" evidence="3">
    <location>
        <begin position="138"/>
        <end position="189"/>
    </location>
</feature>
<dbReference type="GO" id="GO:0006325">
    <property type="term" value="P:chromatin organization"/>
    <property type="evidence" value="ECO:0007669"/>
    <property type="project" value="TreeGrafter"/>
</dbReference>
<feature type="compositionally biased region" description="Polar residues" evidence="2">
    <location>
        <begin position="240"/>
        <end position="252"/>
    </location>
</feature>
<dbReference type="Pfam" id="PF14075">
    <property type="entry name" value="UBN_AB"/>
    <property type="match status" value="1"/>
</dbReference>
<evidence type="ECO:0000313" key="5">
    <source>
        <dbReference type="EMBL" id="CAD7084784.1"/>
    </source>
</evidence>
<dbReference type="Pfam" id="PF08729">
    <property type="entry name" value="HUN"/>
    <property type="match status" value="1"/>
</dbReference>
<dbReference type="InterPro" id="IPR014840">
    <property type="entry name" value="HRD"/>
</dbReference>
<evidence type="ECO:0000313" key="6">
    <source>
        <dbReference type="Proteomes" id="UP000594454"/>
    </source>
</evidence>
<feature type="compositionally biased region" description="Basic and acidic residues" evidence="2">
    <location>
        <begin position="255"/>
        <end position="264"/>
    </location>
</feature>
<dbReference type="PANTHER" id="PTHR21669:SF28">
    <property type="entry name" value="YEMANUCLEIN"/>
    <property type="match status" value="1"/>
</dbReference>
<dbReference type="FunCoup" id="A0A7R8YTU9">
    <property type="interactions" value="1232"/>
</dbReference>
<feature type="compositionally biased region" description="Polar residues" evidence="2">
    <location>
        <begin position="678"/>
        <end position="718"/>
    </location>
</feature>
<feature type="compositionally biased region" description="Low complexity" evidence="2">
    <location>
        <begin position="816"/>
        <end position="826"/>
    </location>
</feature>
<feature type="compositionally biased region" description="Basic and acidic residues" evidence="2">
    <location>
        <begin position="299"/>
        <end position="320"/>
    </location>
</feature>
<dbReference type="OrthoDB" id="68076at2759"/>
<dbReference type="InterPro" id="IPR026947">
    <property type="entry name" value="UBN_middle_dom"/>
</dbReference>
<dbReference type="AlphaFoldDB" id="A0A7R8YTU9"/>
<feature type="region of interest" description="Disordered" evidence="2">
    <location>
        <begin position="576"/>
        <end position="595"/>
    </location>
</feature>
<feature type="compositionally biased region" description="Basic and acidic residues" evidence="2">
    <location>
        <begin position="879"/>
        <end position="890"/>
    </location>
</feature>
<dbReference type="EMBL" id="LR899011">
    <property type="protein sequence ID" value="CAD7084784.1"/>
    <property type="molecule type" value="Genomic_DNA"/>
</dbReference>
<feature type="region of interest" description="Disordered" evidence="2">
    <location>
        <begin position="928"/>
        <end position="952"/>
    </location>
</feature>
<evidence type="ECO:0008006" key="7">
    <source>
        <dbReference type="Google" id="ProtNLM"/>
    </source>
</evidence>
<feature type="compositionally biased region" description="Basic and acidic residues" evidence="2">
    <location>
        <begin position="220"/>
        <end position="234"/>
    </location>
</feature>
<organism evidence="5 6">
    <name type="scientific">Hermetia illucens</name>
    <name type="common">Black soldier fly</name>
    <dbReference type="NCBI Taxonomy" id="343691"/>
    <lineage>
        <taxon>Eukaryota</taxon>
        <taxon>Metazoa</taxon>
        <taxon>Ecdysozoa</taxon>
        <taxon>Arthropoda</taxon>
        <taxon>Hexapoda</taxon>
        <taxon>Insecta</taxon>
        <taxon>Pterygota</taxon>
        <taxon>Neoptera</taxon>
        <taxon>Endopterygota</taxon>
        <taxon>Diptera</taxon>
        <taxon>Brachycera</taxon>
        <taxon>Stratiomyomorpha</taxon>
        <taxon>Stratiomyidae</taxon>
        <taxon>Hermetiinae</taxon>
        <taxon>Hermetia</taxon>
    </lineage>
</organism>
<feature type="compositionally biased region" description="Basic and acidic residues" evidence="2">
    <location>
        <begin position="584"/>
        <end position="595"/>
    </location>
</feature>
<proteinExistence type="predicted"/>
<feature type="compositionally biased region" description="Low complexity" evidence="2">
    <location>
        <begin position="892"/>
        <end position="905"/>
    </location>
</feature>
<feature type="region of interest" description="Disordered" evidence="2">
    <location>
        <begin position="39"/>
        <end position="63"/>
    </location>
</feature>
<name>A0A7R8YTU9_HERIL</name>
<feature type="compositionally biased region" description="Low complexity" evidence="2">
    <location>
        <begin position="44"/>
        <end position="57"/>
    </location>
</feature>
<feature type="compositionally biased region" description="Low complexity" evidence="2">
    <location>
        <begin position="840"/>
        <end position="849"/>
    </location>
</feature>
<evidence type="ECO:0000256" key="2">
    <source>
        <dbReference type="SAM" id="MobiDB-lite"/>
    </source>
</evidence>
<keyword evidence="6" id="KW-1185">Reference proteome</keyword>
<feature type="compositionally biased region" description="Polar residues" evidence="2">
    <location>
        <begin position="928"/>
        <end position="944"/>
    </location>
</feature>
<dbReference type="PANTHER" id="PTHR21669">
    <property type="entry name" value="CAPZ-INTERACTING PROTEIN AND RELATED PROTEINS"/>
    <property type="match status" value="1"/>
</dbReference>
<evidence type="ECO:0000259" key="4">
    <source>
        <dbReference type="Pfam" id="PF14075"/>
    </source>
</evidence>
<feature type="compositionally biased region" description="Basic and acidic residues" evidence="2">
    <location>
        <begin position="750"/>
        <end position="768"/>
    </location>
</feature>
<accession>A0A7R8YTU9</accession>
<feature type="compositionally biased region" description="Polar residues" evidence="2">
    <location>
        <begin position="869"/>
        <end position="878"/>
    </location>
</feature>
<feature type="region of interest" description="Disordered" evidence="2">
    <location>
        <begin position="802"/>
        <end position="911"/>
    </location>
</feature>
<dbReference type="GO" id="GO:0005634">
    <property type="term" value="C:nucleus"/>
    <property type="evidence" value="ECO:0007669"/>
    <property type="project" value="TreeGrafter"/>
</dbReference>
<sequence length="952" mass="105305">MSEMKRVAFTTLGTDLPSVRRSSNGNFSAAALFQDDEAAMLPPSTGGTTDAASTSATRVTSQGHGPKTFRLKLELFDPNVDTFPEFNYSKLVHVEKKKLKKLSKSNGFLDPFEENDDDVARIAKEFEKKYSGGYASKGRRSKKDDYYDKGAGYDESDSFIDNTEAYDEIIPEEVETVGGGFYINCGALEFTHLAEDDKIKATKPRKRALSSSSSSEDEDEGKKKQENGNEKEAVEEAIEGNTSPKEATTNGKVGNVDKRPKIAEDVIDQSAKLVRNQKDKKPEKARTKDVDSETYSDSGTEKEKEKDKERIMQQEEDGSKGHQVNGGKVSDSEDSSGTTTDSEVETEPPDKKRRKSVDGDEGEKMRTSDVKLPDDLSEDVRKDIEELKCVVKASNQTGKPLHFTDQMIEIFLRIDDACSCLDKGVRNQIFAHLEFQLSLAKYYFLRKARTLRIKQEKNKTKRAYLKLKKTVAEVMPSILSSYEASCRKVEEMRTIASQNNVDLADLPKYPKKKFIWNDTIRNLLFELYQVRWTSYLVLRTRKEPLNDFITNYLKEKVIPIWPQGWMKYEELKKELEKRKKPKDNKKSEDEEASLSKRNVEIDKLPSILSNNSNVSIISTKDLVVTISTKSDKKTEVPLSSSDSLTVTPILSEPSSGSSNRPGIVNKTVDSAHQKSHKPSSVPNASLLISSASGPRSVSPLNLHQVSGNVKTGHASQTNHSSSKHSSDSKSSSTTNGAIRIRSVASVNSCLEKEKERRKESTTNSDHIRPSSRASSTTIEDLNVGSESDSDGVEIVGVFPVSNKKKKQSPPCSISAPPVTTSTVPVTIRTGSKHKDKKPSSHTSRSSSPSLANNAVAQNLKKEHSGNSGGKTSTVNSRYNDLDPVSKERRSGSSADLSATTAAATNNDKDNELDVFQIMQALKELEEMQQSNIHISSSKSPTNSRPGGELEKL</sequence>
<keyword evidence="1" id="KW-0597">Phosphoprotein</keyword>